<dbReference type="FunFam" id="1.20.58.60:FF:000073">
    <property type="entry name" value="Nesprin-1 isoform 1"/>
    <property type="match status" value="1"/>
</dbReference>
<evidence type="ECO:0000256" key="5">
    <source>
        <dbReference type="ARBA" id="ARBA00022989"/>
    </source>
</evidence>
<feature type="coiled-coil region" evidence="10">
    <location>
        <begin position="3217"/>
        <end position="3251"/>
    </location>
</feature>
<accession>A0A0P7ZDW2</accession>
<feature type="coiled-coil region" evidence="10">
    <location>
        <begin position="5556"/>
        <end position="5583"/>
    </location>
</feature>
<dbReference type="FunFam" id="1.20.58.60:FF:000112">
    <property type="entry name" value="nesprin-1 isoform X4"/>
    <property type="match status" value="1"/>
</dbReference>
<dbReference type="FunFam" id="1.20.58.60:FF:000190">
    <property type="entry name" value="Nesprin-1 isoform 1"/>
    <property type="match status" value="1"/>
</dbReference>
<feature type="non-terminal residue" evidence="13">
    <location>
        <position position="1"/>
    </location>
</feature>
<dbReference type="SUPFAM" id="SSF46966">
    <property type="entry name" value="Spectrin repeat"/>
    <property type="match status" value="41"/>
</dbReference>
<feature type="coiled-coil region" evidence="10">
    <location>
        <begin position="2198"/>
        <end position="2273"/>
    </location>
</feature>
<reference evidence="13 14" key="1">
    <citation type="submission" date="2015-08" db="EMBL/GenBank/DDBJ databases">
        <title>The genome of the Asian arowana (Scleropages formosus).</title>
        <authorList>
            <person name="Tan M.H."/>
            <person name="Gan H.M."/>
            <person name="Croft L.J."/>
            <person name="Austin C.M."/>
        </authorList>
    </citation>
    <scope>NUCLEOTIDE SEQUENCE [LARGE SCALE GENOMIC DNA]</scope>
    <source>
        <strain evidence="13">Aro1</strain>
    </source>
</reference>
<evidence type="ECO:0000256" key="9">
    <source>
        <dbReference type="PROSITE-ProRule" id="PRU00385"/>
    </source>
</evidence>
<keyword evidence="2" id="KW-0597">Phosphoprotein</keyword>
<feature type="coiled-coil region" evidence="10">
    <location>
        <begin position="5266"/>
        <end position="5296"/>
    </location>
</feature>
<evidence type="ECO:0000313" key="14">
    <source>
        <dbReference type="Proteomes" id="UP000034805"/>
    </source>
</evidence>
<evidence type="ECO:0000256" key="7">
    <source>
        <dbReference type="ARBA" id="ARBA00023242"/>
    </source>
</evidence>
<proteinExistence type="inferred from homology"/>
<sequence length="7785" mass="890991">ELLGLQQNCKKCLSMIERNHQAIQRTLGASKALQHLDRSLLQKRVMELQASSQVMVKESSEWRKHVEANSSLMKRFEESRMELEKVLNVAQASLKEKGNPEELLKKHTEFFGQLNQRVLNAFLKACDELTDILPEQEQQSLQETVRKLHKQWKDIQVEAPYRLLRLKVEVERCRLMASLQECREELDQENKCLPIVGSERVLKEHRAFFGDKGPHLLCEKRLQHMEELCQKLPKSDLVHGDLESSKTAFSELKANIDSTQQKLLQHPDKWKEFNSRFSELSAWLSSKESQLRLLRNRADDPNKFTQVKSMVEELRRDAEDKEASLGWLKTRLAALTEMCTESEARRQAGALSKLSSDFKSLLSSLAEQQLKRLRTKSKDVKQQILKGQQLQMERGLGAALQSDLQKLEGMLTRMDHTVETQEQSLQVTLTAWQEFESQRRTVQDFVNRASLVLDRELTFSSPESLLAELEQARELSKQCETHATLTDTLLKRAPEVRLGSRNQTLLQEQSRSISEQVDRVEGGLKKHVKQLEGMRSHWEQFMSKFEAFTSWISLKEKELEALSTSSAPLTQQIDIVKAVAAQLKERVETLPWLETESQTLGHFVSSGEAARIKARLTQTGRYWEELQEGVEQLHGQLEESSSHFQRFSTNLEQVKTTVRELKSKIDHPISCCSSSSETYKALQEHMDTSQALEQLKAAVLSLSAGAARLRDRDHAESEVAAVQQAYEMGLQWAKGKQSQLESLLSLWQKYEKEWSGFVSWLEACESVCSSASQCLSADKARQQKVLFHEEVYAALVSLGASLHPTASEERVKELTGNLEQLGKRLSSQKKSLPHRIERLRFHINQVDKFDHTLLAFSQWSENCLAGLYSLSQVTITDLQPATSQLKQAAEMENLQKFVEILSVSCEPGDLQLLQGRLEDCIQPFLEAQRLVGHRHEGLEKLEAFLQTHGVAASVLQGLRQTVESAGTWDQGRVLELQQEMRAVTPDIGRLETLAVSLDGSLCKAHYHLCQEGQRTSCRALADALGAELDAVRNLLGAKQSEAEALSGLWSSFRQRREQLLKSVEDIEEKADQQVLEEPSLLSLQQRLRFFSQLENELQSHKHEQQWLMEKGKQLAQRDAELAGEALRDISLLEATWEDTRRLIADSQEQCTVLVDLMREFQNLKASISMVLENAEAVADIRIALKDQEDIRRAISRHEAAKVEMTGNQDDLDQYTSTGKRLLSELKKIPNCETLMLKKDVDSIVDHWLDVSERIEDNIEHLSQIMALWEEVRKISEEVDGWSHSSVAELNESLNHLNDSQWMQARLSQFQVEVEKNEESLQVLRGKVSELGQLRKSQEIPSELQVMEADLSKKISRAREVSEQAKNTLSDFSFQKQQLDNFINQMSGWLKDMEQSLLVSQRGSNPEDISKVKEIQKELQNQQSNIDSTRENLNTLCRKYPSEELVNLGSELTELIRKYKAVNQLCTKTLSSLQNNLQLHFTEVVQEFHGWLSELDCGVRDCSDQSGDSSTLENKLQKLKRVLDQEKDGKARLTRVCEEGEKLLLHLPKGSVSQVQQHLSSSQQAWDGFVERCRQNEQMLEESAAQLNGFESKRRKLSRWLEQAEQKLCSEVQASKKLLTERKAELEHLEGFLKEVHKERDSFEQLHQESHILSESGRGDGSEARAAARLQTKYQTLLRQTKEQLRSLQLALQEHQAFEESIQSTWSWLRGVQGRLASLNNTVGSKETLEKRLGFVQDILLMKGEGEVKLNMAIGKGEQALKSSGDEGQELIRSQLQGLKDAWATTLVTAMSCHSRLEWTVAQWNGFQEAEGQLLQWMELAEREVAAPLALQLGLREKAAQLDRIRAALADAEGHAAALARLAEKGTELHKKTGDQAFRQETQEELTRRFADITAVIKEELQRWSDTSGDSVSVQKKLSKVQELLDSKQRGRERLTRVQHCGLAARKHTAAAGREPMEHEEAALLASWEEWERAVLWTRDVLESALSQAVDSERELSRLAAHLERDLQGLGGKLEGWRHRMSQVEGMGLEDEAVQAWQIAKDTLEGLQEVEPLLDSLKSQLNDLCRFSRDVGAQSEEVSALIKEYNSLSLQASLECQTKEKLLEHRFRNSFKDFHQWLVNAKINTAKCFEVPQNIAEVSAALVKLQEFLNDREQGQAKLNGVVFSGEQLIRIVAKDRLESIRAKMSSARNDWKALMSNLHQREASLQNLQAQMKDFEASAEPLQGWLNATETAVREIGSNLESLAAKKQELNRLQCVQEEIASQDFQLSKLKEKAGLLWEGQVGGKGFMHRVSQLSAQYQALANHAKEKASRVDRIVTEHQLFSQSLKELQDWVADTNHMLQNYCMPTADKNVLDSRMTKLESLLMAWQEKEIQLKMLVARGEAVQKNTSPTGIPMICKQIQDLKESWDLLLSASIQCKRSGSQEGRVPPISSHHQLEGALSQWTSYQEDVRQFVGWMERVEESLRTVDRQNSEMRDKTANLSKAKLLHEDVLSHSSLLDTIVVKSSSMAEHYVTKLEVQDLQEHYMAVKDKAMHAVDKAEELLLAHQEYQRSLQVFQDWLEEEQETLTSCFQLEGDVEMLENTLQKLQELQVQCTEGQALMNGLLDSRERVVPWGAPQIEDRILETAQQEWQAYQAQLAECRAQLNGALAKLRQLEQKFQRLDKWLKGMESKADLRSQRRSDKETKEAQLQLLKGWQEEILVYQEEVEGLCLLAQQVLEESHISSRVSTRAAQLTSRYHALVLHLSETTKQLEEEVCSIEEAHVAFNTLSDWLRIAQENFRTVTTSIAVVDRGNMEKKMKKLEGLQGDMELGHSYLKVTREKTERAVAFLEEAEAEKLRGEVDAQLAQLESLKVAMREEHSFLEKGLQLSKEFLDKYKAQAQWMQETKAVLHSPVEPKVELYEKKAQLAKYKTIQQTVQSRESAVKSVSEKGEALLDTVQDPYVAEKMTKLQEDYQDLCRVVQAHVESLVNRVNEHEAYNIQLQEVEKWLLQMSSRLVNSESMQCGSLEVATQQLARHKAVMEEITSFEERLANLKDSGEHLIASSTEHLRPRVQQQVQAHQQGTRDSYAAICSTAQRVYQSLDRELQKHVSHQDTLQQCQAWLSTVQEELLPQATPILGLQEALKQVMQTAPDHIRLQITMDLQQCNASQDTNGFVLVQVKHFRALQEQASTYLDLVCSVCDLTDEAVRRTAAEVQRIKLTIEESMLKSQDLADRWKEIKEQKSELGAHLQDLEQQLQSFNRRPAELEMKIAENMLSQAKELSQHLKGKQGILTQMTESVSRLTEGQDSPEQAEIEHLSHTWLELCHQANLMLCQREEDLQRTKDYHDCISAVEVLFDQVSKEWDSLARTDAESSFEHLEALKKLSVVLDEQRGILDNLKDHRQRVISRLNLDDKELVKEQTGHFEQRWTQLESLIEKNIEDSERTLENMSQVEFKLREVREWAEEQQPTLSEAMKLSPPPELAQSFLFDHLSICSEMEAKQLLLAQALADADRVLAHLGLSERQRLQQMISDTQTEIESLSIKVIQRRKYLSKAFTERTQFLLAVSQAIAWVQQNEKKALAEEHIALLPDDLSKQIRICKGIQSSLKAYQSELTSLWSQGRDLMKDATEDEKTEILTKLQELQSIFETALQKCCQKVQELEKALGPRKYFKMDLEKTCQWLKQADIVTFPEINLMNGDTELHSQLTKYEEILNQAAEYENLLLTVQRTGQEILPTLNEVDHCYLDEKLNSLPKQYNNILALAREKEEKIQQAIAARKEYASLIEITHKALKGIEEQFNTLGNQPVGLMTEDVSSLQSDYKDLLEDLTNLGPDVVELNQKKEAFRSTGQPWRPDEMVQLVNLYNSLKRLIEQRIEHLDDTLESFEDHKAMALQLDSELKATKEQLDKVNAETQSAEERLKNYHALAGSLQGATSHMKRLTEQMDSLASHVDQAAHQAARQQVVSWQEELQSLQSAVGELIVECENRYVQSKDFQTEVRRTLDWLQQVRDELGCAVILDVKVERVQEEIRKQQIMQEEVQSRLRIVAALSSREKQKYASANELVPAHVDTSLEEMAKLEADITLEQALSLCQKYHSKMQYACEWLEDAVAFLQQASLGVDVENYEECLRQQSCIMATEQDFLGNLQELETLPPQLESLVNSSVKEQLRLSVESAQQRGVEVRDQLQYHQDVLHSCVAQWKSFQEARQTVIELMNEAEKQLTQFSTAKAATCQEAEDKLKSHKSLVSLVNGFHDKLTDLEEQASQLEMVGSDASKATISRSMTMVWQRWNRLRNVARGQEKVLEDTALEWRSFKEKMAKTTVILEDLQGRVPERSVEKVSKAALQALLEYIDSFIQEEVREGRLQARKELNERDEVEKELGQVKLWIQDTLELLLSSSTDMDTLLQELEVTNEYLPLKLRWMICTLVESKYEDLLFTYSLITDQHLFVYGGSMKVVHGELISHRQSVEKITEQQQSKYLDLYTILPSEISIQLAEVSLALGSIEDQVHAKEREIQQIRDIQEDFSSKIHDVSERMGAISMKLKEKSTDLSLAKEETEDLCEDLDICGQTLSDLDGAIQEFAERNPLLSRQLSDAIIKLNDLYHTTSRLAHSRAARLKNASAHLDEFNEMLEYIVTWIDKGNKVMKSSIVWNSASQLQEQIKVCESVLWESRELHRDLEAMKEKTEVLSEVLQTTTMDQQVSDLSRQAEELQQSIELQLHSLQDAAKDMECFEREVKALHAAVEQAQVTLTTPELAHLSLKEQLAQRQRLLTEMESFKQQALTVQGYQSALRIPEEVVTSLSICRTALGLQHEASRLQHTAIQQCNILQEAVVQYEQYEQEVRHLQKLIEEAHQVIQDQPISTSNIQELQAQILHHEELAQKIKGYQEQITSLNSKCKMLTMKAKHAAMLLTVHEGLVDTMDEVDAEILSKGSAATASVTAMAPGRGHMLLSPVTEESGEEATSSEISSPPSSYSPYTESFFNQITARRGQLTRTSVQELYDPTLEPITVPDLDDLQRSWESLKNVISEKQRTLYEALERQKHCQDALQSISAKMEVLEAKLSEGLEAEKSPERQMEMHQVQMDTILSLQAEIDELQACFADHLVPHALGREAAEHLAARSSLTVLAERLATIRMKASGKQHLLEERLSERMEDQRLQQALQRCHSEADELECWLRETRAALASVPLIHCQNVLLELEQKVAFLTEMSARGEGLRLEGKATGRQEAELLATKLRMLKGGLLELQRILQDKQISVQGSQQQVEDAELDSTLPEGRSVQDWLAEARTTRSLQYQDSIQRQKELEEQLEEQKKLLQSVASRGEELLTKQATPSSISLTDTRPVEQNQEEGKEVSLDQMRQKWESLKKHLGTKLQLLQDTLRQEPKQPVYSRTSRVTTSGAIFKGDAQARDKSSLRSLFEGVSQAFEDVLLESGISKRVLHPEQQLYSAILATSSWLDSVESNLLSGAVLLTEDAETQLYNQEALGKDLNEVTEEVGHSRQLLVDAEGFSGERQMLVEETLDSLTIRLKTLDSVLMQRCEEMRARLQELTAFQTELRLLYNALTERKYQILQRLAEGLDQPASEQVEIIAEAEESLKEFEHRIAELKTRGDDMQPDQISTQELLKLQDIYEELVMTVGSRRSGINQNLALKGQYERALQDLADLVDTAQDKIATDQKIIAGSVEEVQNLLDKHKEFFQGLESHMILTETFFRKISSFVLPPEKKTLEDTLANAQVLLKQAHKRGVKLEYVLEAWNHLEKDYQTLHQQLEDVESRIPSVGLAEETEEKLNERIELYQHLKVSLTEHQHKLCQVLEDGKRLLLSVCCSNLEAKLTQLGEHWLSHTTRVNKELHHLDSILKHWTRYQCESSELNRWLHSALEHLEFWASQSTNVSQELEDVRDQLSAFLVGQTVLPVEFSKEVETKSALKASVLNEGNQLLRLKKVDTEGLRAALAQVETQWSELLTRIPVVQEKLHQLQMEKLASRHAIMELMGWISLMENVIREDEEKIAGVAGSDAVQQYLQKYMCIKIDVNCKQLTVDFVNQSVLQISSQDAESKRSDRTDFAERLGSMNHRWQILKSLINEKVDVLEGLHRSWLEYESSIENLKAWFTAQEERLKKKQGIEDLPSIQNALKDLQELEAIVKEKEKDLERIEEKGCALIHKKTEEVCTVVMDTLQDLNHSWANLDHLIGQLKLSLKSVMDQWNLYKNASEEINGFLMEGKYSVSRFRLLTGSLEAVSIQVENLQNLQEELEKQESSLRKFGSMTHQLLKECHPSVANTLNNALKDVNTRWNELQEEIMEQLNISKALQLLWQHYKELYDQCASSVQQQEESADHLLKIATRKDIADEEVSAWIHDCNELLQSQKSVQGSLQVLHELGEQLKQQVDASAVAAIQSDRLSLSQRLATVEQTLGRQQTVLKAGVQDYERFSEQLDSLDRWITEAEGVLKEPDPNCSSDLSTIQDRMKELKGQMLKFSNMAPDLERLNELGYRLPLSDKEIKRMQSLNRSWSITSIQTTERFSKLQAFLLQQQTFLEKCETWMEFLVQTEEKLAVEISGNYQSLMEQQKAHELFQAEMFSRQQVLHSIISDGQRLLEQGQVDDRDEFNLKLALLSNQWQGVVRRAQQRRGIIDSLIRQWQCYREMAEKLRKWLLEVSQQTEVPRKGSPVPLQQARATLDEIQLKEKVLQRQQGSYILTVEAGRQLLLSADSGAEAALQRELTDIQERWRSASLHLEEQKRELAALLEDWDTCDRGIGRSLEKLRAFKRKLAKPLPDRHGELHSEQIRCKELENTLDEWKDDTAHLTLLKESLSSYISADDLSVLQERLELLQRQWEELSYQLSLRRQQVSEKLNEWAVFSERHRELSEWLTQMESKVSQAGDISIEEMIEKLRKDYQEEIAAAEENKQQLQQMGERLARLSPEGKAAEIEAKLSRVRERWQHLLDLVGARLKKLRETLTAVQQLDKNMSGLRSWLAHIETELSRPIIYDSCTSSEIQRKLDQQQDLQRDIEKHSTGVASVLNLCEVLLHDCDACATDTECESIQQATRSLDRRWRNICAVSMERRLKIEETERLWKKFQDDFTRFENWLTGAERTAALPNSSEVLYTVAKEELKKFEAFQRHIHENLTQLEHINKQYRRLARENRTDSSCHLREMVRDGNQRWDGLQRRVASVLRRLKAKMKQLKVEFHAVHAFQQEIALNTGKMEQIFRQGEALIEKSEPLDATVIEEEVEELQKYCQEVFGRVERYYKKLIHLPLAEDEHDVSDPEDAADLSSLPWNDSLLSPLPSSSRSASVAALLRAERSGQDTPASVDSIPLEWDHDYDLSRGLETMTRSLASESGAQLQDEDEDFLLGAASTLSSEAGSLETHIRRLGKALDTSRFHLQQTENIIRSRTPTGPELESTYMGYMRLLGECRGSIETVRRVGFELKEKEDEMSGLANPISTETQTSGVIERWELIQAQALSKELRMKQNLQQWQQFKSDLGNVWAWLCQAGEELEELRRLDVGTDIQTIEERIKKLKELHKALDQRKAIILSINLCSAEFLRSDGGESQELQTRLKEMNNRWDRLGTSLEEWRGLLQEALMQCQDFHEMSHGLLLWLENIDRRRNEIVPIDFSLDSEMLHEHHKRLTQIRRELLDSQQKVTLLQDMSSQLLVHSEGSDCLEAKEKVHVIGNRLKLLLKEVTRDIRGLEKALDISSSQQDLSSWSSADELDTSGSLSPVSGRSTPSRQRPTVPESPAFLRRVLRAALPFQLLLLLLLLGLACLAPASENRHGCPVSNGLTRSLHPTLRYTDGPPPSHLSSVGVWIDHWDND</sequence>
<dbReference type="FunFam" id="1.20.58.60:FF:000231">
    <property type="entry name" value="Spectrin repeat containing, nuclear envelope 1a"/>
    <property type="match status" value="1"/>
</dbReference>
<evidence type="ECO:0000256" key="3">
    <source>
        <dbReference type="ARBA" id="ARBA00022692"/>
    </source>
</evidence>
<keyword evidence="3 9" id="KW-0812">Transmembrane</keyword>
<feature type="coiled-coil region" evidence="10">
    <location>
        <begin position="1411"/>
        <end position="1438"/>
    </location>
</feature>
<feature type="coiled-coil region" evidence="10">
    <location>
        <begin position="6208"/>
        <end position="6271"/>
    </location>
</feature>
<evidence type="ECO:0000256" key="4">
    <source>
        <dbReference type="ARBA" id="ARBA00022737"/>
    </source>
</evidence>
<feature type="compositionally biased region" description="Polar residues" evidence="11">
    <location>
        <begin position="7686"/>
        <end position="7703"/>
    </location>
</feature>
<name>A0A0P7ZDW2_SCLFO</name>
<dbReference type="STRING" id="113540.ENSSFOP00015017934"/>
<feature type="topological domain" description="Cytoplasmic" evidence="9">
    <location>
        <begin position="1"/>
        <end position="7718"/>
    </location>
</feature>
<feature type="coiled-coil region" evidence="10">
    <location>
        <begin position="2624"/>
        <end position="2672"/>
    </location>
</feature>
<dbReference type="InterPro" id="IPR018159">
    <property type="entry name" value="Spectrin/alpha-actinin"/>
</dbReference>
<dbReference type="Gene3D" id="1.20.58.60">
    <property type="match status" value="30"/>
</dbReference>
<dbReference type="FunFam" id="1.20.58.60:FF:000137">
    <property type="entry name" value="nesprin-1 isoform X2"/>
    <property type="match status" value="1"/>
</dbReference>
<evidence type="ECO:0000256" key="10">
    <source>
        <dbReference type="SAM" id="Coils"/>
    </source>
</evidence>
<evidence type="ECO:0000256" key="6">
    <source>
        <dbReference type="ARBA" id="ARBA00023136"/>
    </source>
</evidence>
<dbReference type="Pfam" id="PF25803">
    <property type="entry name" value="Spectrin_SYNE1_2"/>
    <property type="match status" value="1"/>
</dbReference>
<evidence type="ECO:0000256" key="11">
    <source>
        <dbReference type="SAM" id="MobiDB-lite"/>
    </source>
</evidence>
<dbReference type="FunFam" id="1.20.58.60:FF:000119">
    <property type="entry name" value="nesprin-1 isoform X2"/>
    <property type="match status" value="1"/>
</dbReference>
<dbReference type="Proteomes" id="UP000034805">
    <property type="component" value="Unassembled WGS sequence"/>
</dbReference>
<feature type="region of interest" description="Disordered" evidence="11">
    <location>
        <begin position="4933"/>
        <end position="4953"/>
    </location>
</feature>
<feature type="topological domain" description="Perinuclear space" evidence="9">
    <location>
        <begin position="7741"/>
        <end position="7785"/>
    </location>
</feature>
<feature type="coiled-coil region" evidence="10">
    <location>
        <begin position="4806"/>
        <end position="4874"/>
    </location>
</feature>
<dbReference type="Pfam" id="PF10541">
    <property type="entry name" value="KASH"/>
    <property type="match status" value="1"/>
</dbReference>
<dbReference type="InterPro" id="IPR056887">
    <property type="entry name" value="SYNE1/2_dom"/>
</dbReference>
<dbReference type="EMBL" id="JARO02000253">
    <property type="protein sequence ID" value="KPP79244.1"/>
    <property type="molecule type" value="Genomic_DNA"/>
</dbReference>
<gene>
    <name evidence="13" type="ORF">Z043_101189</name>
</gene>
<dbReference type="CDD" id="cd00176">
    <property type="entry name" value="SPEC"/>
    <property type="match status" value="10"/>
</dbReference>
<keyword evidence="10" id="KW-0175">Coiled coil</keyword>
<dbReference type="FunFam" id="1.20.58.60:FF:000233">
    <property type="entry name" value="nesprin-1 isoform X9"/>
    <property type="match status" value="1"/>
</dbReference>
<dbReference type="InterPro" id="IPR057932">
    <property type="entry name" value="Spectrin_SYNE1_3"/>
</dbReference>
<dbReference type="SMART" id="SM00150">
    <property type="entry name" value="SPEC"/>
    <property type="match status" value="39"/>
</dbReference>
<comment type="similarity">
    <text evidence="1">Belongs to the nesprin family.</text>
</comment>
<evidence type="ECO:0000313" key="13">
    <source>
        <dbReference type="EMBL" id="KPP79244.1"/>
    </source>
</evidence>
<evidence type="ECO:0000256" key="2">
    <source>
        <dbReference type="ARBA" id="ARBA00022553"/>
    </source>
</evidence>
<organism evidence="13 14">
    <name type="scientific">Scleropages formosus</name>
    <name type="common">Asian bonytongue</name>
    <name type="synonym">Osteoglossum formosum</name>
    <dbReference type="NCBI Taxonomy" id="113540"/>
    <lineage>
        <taxon>Eukaryota</taxon>
        <taxon>Metazoa</taxon>
        <taxon>Chordata</taxon>
        <taxon>Craniata</taxon>
        <taxon>Vertebrata</taxon>
        <taxon>Euteleostomi</taxon>
        <taxon>Actinopterygii</taxon>
        <taxon>Neopterygii</taxon>
        <taxon>Teleostei</taxon>
        <taxon>Osteoglossocephala</taxon>
        <taxon>Osteoglossomorpha</taxon>
        <taxon>Osteoglossiformes</taxon>
        <taxon>Osteoglossidae</taxon>
        <taxon>Scleropages</taxon>
    </lineage>
</organism>
<dbReference type="InterPro" id="IPR012315">
    <property type="entry name" value="KASH"/>
</dbReference>
<dbReference type="FunFam" id="1.20.58.60:FF:000480">
    <property type="entry name" value="Spectrin repeat containing, nuclear envelope 1a"/>
    <property type="match status" value="1"/>
</dbReference>
<feature type="coiled-coil region" evidence="10">
    <location>
        <begin position="6752"/>
        <end position="6812"/>
    </location>
</feature>
<dbReference type="PANTHER" id="PTHR14514:SF3">
    <property type="entry name" value="NESPRIN-1"/>
    <property type="match status" value="1"/>
</dbReference>
<keyword evidence="5" id="KW-1133">Transmembrane helix</keyword>
<dbReference type="Pfam" id="PF00435">
    <property type="entry name" value="Spectrin"/>
    <property type="match status" value="9"/>
</dbReference>
<keyword evidence="7" id="KW-0539">Nucleus</keyword>
<evidence type="ECO:0000259" key="12">
    <source>
        <dbReference type="PROSITE" id="PS51049"/>
    </source>
</evidence>
<dbReference type="PANTHER" id="PTHR14514">
    <property type="entry name" value="PKA ANCHORING PROTEIN"/>
    <property type="match status" value="1"/>
</dbReference>
<comment type="caution">
    <text evidence="13">The sequence shown here is derived from an EMBL/GenBank/DDBJ whole genome shotgun (WGS) entry which is preliminary data.</text>
</comment>
<evidence type="ECO:0000256" key="8">
    <source>
        <dbReference type="ARBA" id="ARBA00046312"/>
    </source>
</evidence>
<feature type="compositionally biased region" description="Polar residues" evidence="11">
    <location>
        <begin position="5303"/>
        <end position="5320"/>
    </location>
</feature>
<feature type="coiled-coil region" evidence="10">
    <location>
        <begin position="5697"/>
        <end position="5748"/>
    </location>
</feature>
<feature type="coiled-coil region" evidence="10">
    <location>
        <begin position="4700"/>
        <end position="4758"/>
    </location>
</feature>
<keyword evidence="4" id="KW-0677">Repeat</keyword>
<feature type="domain" description="KASH" evidence="12">
    <location>
        <begin position="7710"/>
        <end position="7770"/>
    </location>
</feature>
<dbReference type="SMART" id="SM01249">
    <property type="entry name" value="KASH"/>
    <property type="match status" value="1"/>
</dbReference>
<dbReference type="Pfam" id="PF25035">
    <property type="entry name" value="SYNE1"/>
    <property type="match status" value="1"/>
</dbReference>
<dbReference type="GO" id="GO:0005640">
    <property type="term" value="C:nuclear outer membrane"/>
    <property type="evidence" value="ECO:0007669"/>
    <property type="project" value="UniProtKB-SubCell"/>
</dbReference>
<feature type="coiled-coil region" evidence="10">
    <location>
        <begin position="6102"/>
        <end position="6129"/>
    </location>
</feature>
<evidence type="ECO:0000256" key="1">
    <source>
        <dbReference type="ARBA" id="ARBA00008619"/>
    </source>
</evidence>
<feature type="coiled-coil region" evidence="10">
    <location>
        <begin position="6857"/>
        <end position="6891"/>
    </location>
</feature>
<protein>
    <submittedName>
        <fullName evidence="13">Nesprin-1-like</fullName>
    </submittedName>
</protein>
<feature type="compositionally biased region" description="Low complexity" evidence="11">
    <location>
        <begin position="4939"/>
        <end position="4953"/>
    </location>
</feature>
<dbReference type="InterPro" id="IPR002017">
    <property type="entry name" value="Spectrin_repeat"/>
</dbReference>
<feature type="region of interest" description="Disordered" evidence="11">
    <location>
        <begin position="7679"/>
        <end position="7707"/>
    </location>
</feature>
<feature type="region of interest" description="Disordered" evidence="11">
    <location>
        <begin position="5300"/>
        <end position="5329"/>
    </location>
</feature>
<dbReference type="PROSITE" id="PS51049">
    <property type="entry name" value="KASH"/>
    <property type="match status" value="1"/>
</dbReference>
<dbReference type="FunFam" id="1.20.58.60:FF:000478">
    <property type="entry name" value="Spectrin repeat-containing, nuclear envelope 1b"/>
    <property type="match status" value="1"/>
</dbReference>
<feature type="coiled-coil region" evidence="10">
    <location>
        <begin position="3848"/>
        <end position="3956"/>
    </location>
</feature>
<keyword evidence="6 9" id="KW-0472">Membrane</keyword>
<dbReference type="FunFam" id="1.20.58.60:FF:000126">
    <property type="entry name" value="Spectrin repeat containing, nuclear envelope 1a"/>
    <property type="match status" value="1"/>
</dbReference>
<comment type="subcellular location">
    <subcellularLocation>
        <location evidence="8">Nucleus outer membrane</location>
        <topology evidence="8">Single-pass type IV membrane protein</topology>
    </subcellularLocation>
</comment>